<dbReference type="InterPro" id="IPR010195">
    <property type="entry name" value="Uncharacterised_peroxidase-rel"/>
</dbReference>
<dbReference type="Proteomes" id="UP000053791">
    <property type="component" value="Unassembled WGS sequence"/>
</dbReference>
<dbReference type="PANTHER" id="PTHR35446">
    <property type="entry name" value="SI:CH211-175M2.5"/>
    <property type="match status" value="1"/>
</dbReference>
<gene>
    <name evidence="2" type="ORF">AVO45_12080</name>
</gene>
<dbReference type="STRING" id="1685379.AVO45_12080"/>
<keyword evidence="2" id="KW-0575">Peroxidase</keyword>
<dbReference type="OrthoDB" id="9810664at2"/>
<dbReference type="InterPro" id="IPR004675">
    <property type="entry name" value="AhpD_core"/>
</dbReference>
<dbReference type="RefSeq" id="WP_068348473.1">
    <property type="nucleotide sequence ID" value="NZ_LQBQ01000035.1"/>
</dbReference>
<evidence type="ECO:0000259" key="1">
    <source>
        <dbReference type="Pfam" id="PF02627"/>
    </source>
</evidence>
<dbReference type="NCBIfam" id="TIGR01926">
    <property type="entry name" value="peroxid_rel"/>
    <property type="match status" value="1"/>
</dbReference>
<feature type="domain" description="Carboxymuconolactone decarboxylase-like" evidence="1">
    <location>
        <begin position="51"/>
        <end position="98"/>
    </location>
</feature>
<dbReference type="InterPro" id="IPR003779">
    <property type="entry name" value="CMD-like"/>
</dbReference>
<dbReference type="SUPFAM" id="SSF69118">
    <property type="entry name" value="AhpD-like"/>
    <property type="match status" value="1"/>
</dbReference>
<dbReference type="GO" id="GO:0051920">
    <property type="term" value="F:peroxiredoxin activity"/>
    <property type="evidence" value="ECO:0007669"/>
    <property type="project" value="InterPro"/>
</dbReference>
<evidence type="ECO:0000313" key="2">
    <source>
        <dbReference type="EMBL" id="KUJ76520.1"/>
    </source>
</evidence>
<dbReference type="Gene3D" id="1.20.5.810">
    <property type="entry name" value="AhpD-like"/>
    <property type="match status" value="1"/>
</dbReference>
<name>A0A0X3TTF5_9RHOB</name>
<organism evidence="2 3">
    <name type="scientific">Ruegeria marisrubri</name>
    <dbReference type="NCBI Taxonomy" id="1685379"/>
    <lineage>
        <taxon>Bacteria</taxon>
        <taxon>Pseudomonadati</taxon>
        <taxon>Pseudomonadota</taxon>
        <taxon>Alphaproteobacteria</taxon>
        <taxon>Rhodobacterales</taxon>
        <taxon>Roseobacteraceae</taxon>
        <taxon>Ruegeria</taxon>
    </lineage>
</organism>
<dbReference type="Gene3D" id="1.20.1290.10">
    <property type="entry name" value="AhpD-like"/>
    <property type="match status" value="1"/>
</dbReference>
<sequence>MTDQKQPTALDLPMVDPLPPETQKYFDICVEKLGMVPNVLKANAFDIDKLNAFTAMYNDLMLAPSGLSKLEREMIAVVVSSINRCFYCLVAHGAAVRQLSGDPKLGEMLVMNYRVAPLDDRQRAMLDFAAKMTTASAEIEEPDRQRLRDVGFSDRDIWDIANVAGFFNMSNRVASATAMVPNDEYHSQFR</sequence>
<evidence type="ECO:0000313" key="3">
    <source>
        <dbReference type="Proteomes" id="UP000053791"/>
    </source>
</evidence>
<dbReference type="InterPro" id="IPR029032">
    <property type="entry name" value="AhpD-like"/>
</dbReference>
<keyword evidence="2" id="KW-0560">Oxidoreductase</keyword>
<proteinExistence type="predicted"/>
<dbReference type="AlphaFoldDB" id="A0A0X3TTF5"/>
<accession>A0A0X3TTF5</accession>
<dbReference type="PANTHER" id="PTHR35446:SF2">
    <property type="entry name" value="CARBOXYMUCONOLACTONE DECARBOXYLASE-LIKE DOMAIN-CONTAINING PROTEIN"/>
    <property type="match status" value="1"/>
</dbReference>
<dbReference type="Pfam" id="PF02627">
    <property type="entry name" value="CMD"/>
    <property type="match status" value="1"/>
</dbReference>
<keyword evidence="3" id="KW-1185">Reference proteome</keyword>
<dbReference type="EMBL" id="LQBQ01000035">
    <property type="protein sequence ID" value="KUJ76520.1"/>
    <property type="molecule type" value="Genomic_DNA"/>
</dbReference>
<dbReference type="NCBIfam" id="TIGR00778">
    <property type="entry name" value="ahpD_dom"/>
    <property type="match status" value="1"/>
</dbReference>
<protein>
    <submittedName>
        <fullName evidence="2">Alkylhydroperoxidase</fullName>
    </submittedName>
</protein>
<reference evidence="2 3" key="1">
    <citation type="submission" date="2015-12" db="EMBL/GenBank/DDBJ databases">
        <authorList>
            <person name="Shamseldin A."/>
            <person name="Moawad H."/>
            <person name="Abd El-Rahim W.M."/>
            <person name="Sadowsky M.J."/>
        </authorList>
    </citation>
    <scope>NUCLEOTIDE SEQUENCE [LARGE SCALE GENOMIC DNA]</scope>
    <source>
        <strain evidence="2 3">ZGT118</strain>
    </source>
</reference>
<comment type="caution">
    <text evidence="2">The sequence shown here is derived from an EMBL/GenBank/DDBJ whole genome shotgun (WGS) entry which is preliminary data.</text>
</comment>